<protein>
    <submittedName>
        <fullName evidence="1">Uncharacterized protein</fullName>
    </submittedName>
</protein>
<dbReference type="Proteomes" id="UP000299102">
    <property type="component" value="Unassembled WGS sequence"/>
</dbReference>
<evidence type="ECO:0000313" key="1">
    <source>
        <dbReference type="EMBL" id="GBP89654.1"/>
    </source>
</evidence>
<evidence type="ECO:0000313" key="2">
    <source>
        <dbReference type="Proteomes" id="UP000299102"/>
    </source>
</evidence>
<reference evidence="1 2" key="1">
    <citation type="journal article" date="2019" name="Commun. Biol.">
        <title>The bagworm genome reveals a unique fibroin gene that provides high tensile strength.</title>
        <authorList>
            <person name="Kono N."/>
            <person name="Nakamura H."/>
            <person name="Ohtoshi R."/>
            <person name="Tomita M."/>
            <person name="Numata K."/>
            <person name="Arakawa K."/>
        </authorList>
    </citation>
    <scope>NUCLEOTIDE SEQUENCE [LARGE SCALE GENOMIC DNA]</scope>
</reference>
<organism evidence="1 2">
    <name type="scientific">Eumeta variegata</name>
    <name type="common">Bagworm moth</name>
    <name type="synonym">Eumeta japonica</name>
    <dbReference type="NCBI Taxonomy" id="151549"/>
    <lineage>
        <taxon>Eukaryota</taxon>
        <taxon>Metazoa</taxon>
        <taxon>Ecdysozoa</taxon>
        <taxon>Arthropoda</taxon>
        <taxon>Hexapoda</taxon>
        <taxon>Insecta</taxon>
        <taxon>Pterygota</taxon>
        <taxon>Neoptera</taxon>
        <taxon>Endopterygota</taxon>
        <taxon>Lepidoptera</taxon>
        <taxon>Glossata</taxon>
        <taxon>Ditrysia</taxon>
        <taxon>Tineoidea</taxon>
        <taxon>Psychidae</taxon>
        <taxon>Oiketicinae</taxon>
        <taxon>Eumeta</taxon>
    </lineage>
</organism>
<comment type="caution">
    <text evidence="1">The sequence shown here is derived from an EMBL/GenBank/DDBJ whole genome shotgun (WGS) entry which is preliminary data.</text>
</comment>
<proteinExistence type="predicted"/>
<accession>A0A4C1ZRA6</accession>
<dbReference type="AlphaFoldDB" id="A0A4C1ZRA6"/>
<dbReference type="EMBL" id="BGZK01002016">
    <property type="protein sequence ID" value="GBP89654.1"/>
    <property type="molecule type" value="Genomic_DNA"/>
</dbReference>
<name>A0A4C1ZRA6_EUMVA</name>
<keyword evidence="2" id="KW-1185">Reference proteome</keyword>
<gene>
    <name evidence="1" type="ORF">EVAR_100326_1</name>
</gene>
<sequence length="103" mass="11313">MFRLLYYSTSFTGGGRSTTATDTLFILFFFYSSPFATGKEGKNPVIGSPCVRAQGLKKPSDNLQLPCRSSLHLEWPVWQMEIPTARDCPMGALGTVTSAQEVT</sequence>